<keyword evidence="2" id="KW-1015">Disulfide bond</keyword>
<dbReference type="Proteomes" id="UP001153714">
    <property type="component" value="Chromosome 9"/>
</dbReference>
<dbReference type="FunFam" id="3.30.60.30:FF:000024">
    <property type="entry name" value="Transmembrane agrin"/>
    <property type="match status" value="2"/>
</dbReference>
<accession>A0A9N9RHP7</accession>
<dbReference type="GO" id="GO:0050840">
    <property type="term" value="F:extracellular matrix binding"/>
    <property type="evidence" value="ECO:0007669"/>
    <property type="project" value="TreeGrafter"/>
</dbReference>
<evidence type="ECO:0000256" key="1">
    <source>
        <dbReference type="ARBA" id="ARBA00022729"/>
    </source>
</evidence>
<dbReference type="SMART" id="SM00280">
    <property type="entry name" value="KAZAL"/>
    <property type="match status" value="4"/>
</dbReference>
<feature type="domain" description="Kazal-like" evidence="4">
    <location>
        <begin position="42"/>
        <end position="96"/>
    </location>
</feature>
<gene>
    <name evidence="5" type="ORF">DIATSA_LOCUS13738</name>
</gene>
<organism evidence="5 6">
    <name type="scientific">Diatraea saccharalis</name>
    <name type="common">sugarcane borer</name>
    <dbReference type="NCBI Taxonomy" id="40085"/>
    <lineage>
        <taxon>Eukaryota</taxon>
        <taxon>Metazoa</taxon>
        <taxon>Ecdysozoa</taxon>
        <taxon>Arthropoda</taxon>
        <taxon>Hexapoda</taxon>
        <taxon>Insecta</taxon>
        <taxon>Pterygota</taxon>
        <taxon>Neoptera</taxon>
        <taxon>Endopterygota</taxon>
        <taxon>Lepidoptera</taxon>
        <taxon>Glossata</taxon>
        <taxon>Ditrysia</taxon>
        <taxon>Pyraloidea</taxon>
        <taxon>Crambidae</taxon>
        <taxon>Crambinae</taxon>
        <taxon>Diatraea</taxon>
    </lineage>
</organism>
<dbReference type="OrthoDB" id="88467at2759"/>
<feature type="domain" description="Kazal-like" evidence="4">
    <location>
        <begin position="114"/>
        <end position="167"/>
    </location>
</feature>
<name>A0A9N9RHP7_9NEOP</name>
<dbReference type="PANTHER" id="PTHR13866:SF29">
    <property type="entry name" value="FOLLISTATIN"/>
    <property type="match status" value="1"/>
</dbReference>
<dbReference type="GO" id="GO:0005615">
    <property type="term" value="C:extracellular space"/>
    <property type="evidence" value="ECO:0007669"/>
    <property type="project" value="TreeGrafter"/>
</dbReference>
<protein>
    <recommendedName>
        <fullName evidence="4">Kazal-like domain-containing protein</fullName>
    </recommendedName>
</protein>
<dbReference type="CDD" id="cd00104">
    <property type="entry name" value="KAZAL_FS"/>
    <property type="match status" value="3"/>
</dbReference>
<dbReference type="GO" id="GO:0005518">
    <property type="term" value="F:collagen binding"/>
    <property type="evidence" value="ECO:0007669"/>
    <property type="project" value="TreeGrafter"/>
</dbReference>
<feature type="domain" description="Kazal-like" evidence="4">
    <location>
        <begin position="183"/>
        <end position="240"/>
    </location>
</feature>
<evidence type="ECO:0000259" key="4">
    <source>
        <dbReference type="PROSITE" id="PS51465"/>
    </source>
</evidence>
<sequence length="317" mass="34650">MLMKRHLSLINQDLHYQPRPPAPEEACEKTFCRWGAECVSLGDGRAHCACPTSCPNTPAPVCSTAGRTYRNHCYLRKEACERRLNLRVRNEGECEAGDPCTGVGCPPGSRCVVTAGQPECRCPRSCQRRKPVCGTDGREYPSNCHLDKYACENQLNITVKYHGKCDPCSEHECADGGICQLNEVRAPVCRCGPPCDLIARPGSALCGSDYKDYPSECALRREACRTKQQLTIVYRGECASAQHPCDSVKCGVREHCSVDPRGVAICGCGPECESVVRPVCGTDGRTYDSACFLDKAACLDNKDIRVAYIGPCGKKQE</sequence>
<proteinExistence type="predicted"/>
<keyword evidence="6" id="KW-1185">Reference proteome</keyword>
<reference evidence="5" key="1">
    <citation type="submission" date="2021-12" db="EMBL/GenBank/DDBJ databases">
        <authorList>
            <person name="King R."/>
        </authorList>
    </citation>
    <scope>NUCLEOTIDE SEQUENCE</scope>
</reference>
<evidence type="ECO:0000256" key="3">
    <source>
        <dbReference type="ARBA" id="ARBA00023180"/>
    </source>
</evidence>
<feature type="domain" description="Kazal-like" evidence="4">
    <location>
        <begin position="251"/>
        <end position="314"/>
    </location>
</feature>
<dbReference type="GO" id="GO:0005509">
    <property type="term" value="F:calcium ion binding"/>
    <property type="evidence" value="ECO:0007669"/>
    <property type="project" value="TreeGrafter"/>
</dbReference>
<dbReference type="PANTHER" id="PTHR13866">
    <property type="entry name" value="SPARC OSTEONECTIN"/>
    <property type="match status" value="1"/>
</dbReference>
<evidence type="ECO:0000313" key="6">
    <source>
        <dbReference type="Proteomes" id="UP001153714"/>
    </source>
</evidence>
<dbReference type="AlphaFoldDB" id="A0A9N9RHP7"/>
<dbReference type="Pfam" id="PF07648">
    <property type="entry name" value="Kazal_2"/>
    <property type="match status" value="4"/>
</dbReference>
<keyword evidence="3" id="KW-0325">Glycoprotein</keyword>
<dbReference type="PROSITE" id="PS51465">
    <property type="entry name" value="KAZAL_2"/>
    <property type="match status" value="4"/>
</dbReference>
<dbReference type="InterPro" id="IPR036058">
    <property type="entry name" value="Kazal_dom_sf"/>
</dbReference>
<dbReference type="InterPro" id="IPR003645">
    <property type="entry name" value="Fol_N"/>
</dbReference>
<dbReference type="SUPFAM" id="SSF100895">
    <property type="entry name" value="Kazal-type serine protease inhibitors"/>
    <property type="match status" value="4"/>
</dbReference>
<dbReference type="EMBL" id="OU893340">
    <property type="protein sequence ID" value="CAG9796551.1"/>
    <property type="molecule type" value="Genomic_DNA"/>
</dbReference>
<reference evidence="5" key="2">
    <citation type="submission" date="2022-10" db="EMBL/GenBank/DDBJ databases">
        <authorList>
            <consortium name="ENA_rothamsted_submissions"/>
            <consortium name="culmorum"/>
            <person name="King R."/>
        </authorList>
    </citation>
    <scope>NUCLEOTIDE SEQUENCE</scope>
</reference>
<dbReference type="Gene3D" id="3.30.60.30">
    <property type="match status" value="4"/>
</dbReference>
<evidence type="ECO:0000256" key="2">
    <source>
        <dbReference type="ARBA" id="ARBA00023157"/>
    </source>
</evidence>
<evidence type="ECO:0000313" key="5">
    <source>
        <dbReference type="EMBL" id="CAG9796551.1"/>
    </source>
</evidence>
<dbReference type="SMART" id="SM00274">
    <property type="entry name" value="FOLN"/>
    <property type="match status" value="4"/>
</dbReference>
<keyword evidence="1" id="KW-0732">Signal</keyword>
<dbReference type="InterPro" id="IPR002350">
    <property type="entry name" value="Kazal_dom"/>
</dbReference>